<evidence type="ECO:0000256" key="2">
    <source>
        <dbReference type="ARBA" id="ARBA00023235"/>
    </source>
</evidence>
<dbReference type="GO" id="GO:0005975">
    <property type="term" value="P:carbohydrate metabolic process"/>
    <property type="evidence" value="ECO:0007669"/>
    <property type="project" value="InterPro"/>
</dbReference>
<keyword evidence="1" id="KW-0521">NADP</keyword>
<dbReference type="PANTHER" id="PTHR43103:SF3">
    <property type="entry name" value="ADP-L-GLYCERO-D-MANNO-HEPTOSE-6-EPIMERASE"/>
    <property type="match status" value="1"/>
</dbReference>
<evidence type="ECO:0000313" key="5">
    <source>
        <dbReference type="EMBL" id="SDC13228.1"/>
    </source>
</evidence>
<evidence type="ECO:0000256" key="3">
    <source>
        <dbReference type="ARBA" id="ARBA00023277"/>
    </source>
</evidence>
<reference evidence="6" key="1">
    <citation type="submission" date="2016-10" db="EMBL/GenBank/DDBJ databases">
        <authorList>
            <person name="Varghese N."/>
            <person name="Submissions S."/>
        </authorList>
    </citation>
    <scope>NUCLEOTIDE SEQUENCE [LARGE SCALE GENOMIC DNA]</scope>
    <source>
        <strain evidence="6">DSM 8415</strain>
    </source>
</reference>
<accession>A0A1G6J351</accession>
<organism evidence="5 6">
    <name type="scientific">Desulfurella multipotens</name>
    <dbReference type="NCBI Taxonomy" id="79269"/>
    <lineage>
        <taxon>Bacteria</taxon>
        <taxon>Pseudomonadati</taxon>
        <taxon>Campylobacterota</taxon>
        <taxon>Desulfurellia</taxon>
        <taxon>Desulfurellales</taxon>
        <taxon>Desulfurellaceae</taxon>
        <taxon>Desulfurella</taxon>
    </lineage>
</organism>
<dbReference type="OrthoDB" id="9803010at2"/>
<proteinExistence type="predicted"/>
<dbReference type="InterPro" id="IPR001509">
    <property type="entry name" value="Epimerase_deHydtase"/>
</dbReference>
<dbReference type="Pfam" id="PF01370">
    <property type="entry name" value="Epimerase"/>
    <property type="match status" value="1"/>
</dbReference>
<keyword evidence="6" id="KW-1185">Reference proteome</keyword>
<dbReference type="RefSeq" id="WP_092127781.1">
    <property type="nucleotide sequence ID" value="NZ_FMYU01000002.1"/>
</dbReference>
<dbReference type="Gene3D" id="3.40.50.720">
    <property type="entry name" value="NAD(P)-binding Rossmann-like Domain"/>
    <property type="match status" value="1"/>
</dbReference>
<dbReference type="AlphaFoldDB" id="A0A1G6J351"/>
<dbReference type="GO" id="GO:0008712">
    <property type="term" value="F:ADP-glyceromanno-heptose 6-epimerase activity"/>
    <property type="evidence" value="ECO:0007669"/>
    <property type="project" value="InterPro"/>
</dbReference>
<sequence length="304" mass="34442">MDILITGGAGFIGSNLALALQKMADNISVVDDFSKGVYKNLEGFEGDVVVADISIKNFDWEHYLDFEPDYIFHEASNTDTTYPDDKEMLRSNIEGFRNVLELAINSQAKVIYASSAGVYGKGTIPMSENSQRDPKNAYAFSKYIMENIARKYAENYDLECVGLRYFNVYGPRESFKGKAASMIYQLALQMKEGKRPRIFEFGEQFRDQIYVKDVVEANLQAMEAPSGVYNVGTGKPTTFNKIVEVLNKVLKTNLEPEYIKNPYTQFYQDQTLADMNLSASKMGFVAKYDIESGIEDYMRWLGFA</sequence>
<evidence type="ECO:0000313" key="6">
    <source>
        <dbReference type="Proteomes" id="UP000199411"/>
    </source>
</evidence>
<keyword evidence="2" id="KW-0413">Isomerase</keyword>
<dbReference type="Gene3D" id="3.90.25.10">
    <property type="entry name" value="UDP-galactose 4-epimerase, domain 1"/>
    <property type="match status" value="1"/>
</dbReference>
<dbReference type="EMBL" id="FMYU01000002">
    <property type="protein sequence ID" value="SDC13228.1"/>
    <property type="molecule type" value="Genomic_DNA"/>
</dbReference>
<protein>
    <submittedName>
        <fullName evidence="5">ADP-L-glycero-D-manno-heptose 6-epimerase</fullName>
    </submittedName>
</protein>
<dbReference type="InterPro" id="IPR011912">
    <property type="entry name" value="Heptose_epim"/>
</dbReference>
<evidence type="ECO:0000256" key="1">
    <source>
        <dbReference type="ARBA" id="ARBA00022857"/>
    </source>
</evidence>
<dbReference type="NCBIfam" id="TIGR02197">
    <property type="entry name" value="heptose_epim"/>
    <property type="match status" value="1"/>
</dbReference>
<evidence type="ECO:0000259" key="4">
    <source>
        <dbReference type="Pfam" id="PF01370"/>
    </source>
</evidence>
<gene>
    <name evidence="5" type="ORF">SAMN05660835_00370</name>
</gene>
<keyword evidence="3" id="KW-0119">Carbohydrate metabolism</keyword>
<name>A0A1G6J351_9BACT</name>
<dbReference type="GO" id="GO:0050661">
    <property type="term" value="F:NADP binding"/>
    <property type="evidence" value="ECO:0007669"/>
    <property type="project" value="InterPro"/>
</dbReference>
<dbReference type="InterPro" id="IPR036291">
    <property type="entry name" value="NAD(P)-bd_dom_sf"/>
</dbReference>
<dbReference type="Proteomes" id="UP000199411">
    <property type="component" value="Unassembled WGS sequence"/>
</dbReference>
<dbReference type="SUPFAM" id="SSF51735">
    <property type="entry name" value="NAD(P)-binding Rossmann-fold domains"/>
    <property type="match status" value="1"/>
</dbReference>
<dbReference type="PANTHER" id="PTHR43103">
    <property type="entry name" value="NUCLEOSIDE-DIPHOSPHATE-SUGAR EPIMERASE"/>
    <property type="match status" value="1"/>
</dbReference>
<feature type="domain" description="NAD-dependent epimerase/dehydratase" evidence="4">
    <location>
        <begin position="3"/>
        <end position="232"/>
    </location>
</feature>